<dbReference type="InterPro" id="IPR027454">
    <property type="entry name" value="Histone_HNS_N"/>
</dbReference>
<evidence type="ECO:0000256" key="2">
    <source>
        <dbReference type="ARBA" id="ARBA00010610"/>
    </source>
</evidence>
<feature type="region of interest" description="Disordered" evidence="8">
    <location>
        <begin position="74"/>
        <end position="93"/>
    </location>
</feature>
<evidence type="ECO:0000256" key="4">
    <source>
        <dbReference type="ARBA" id="ARBA00023125"/>
    </source>
</evidence>
<feature type="DNA-binding region" evidence="6">
    <location>
        <begin position="110"/>
        <end position="115"/>
    </location>
</feature>
<dbReference type="GO" id="GO:0046983">
    <property type="term" value="F:protein dimerization activity"/>
    <property type="evidence" value="ECO:0007669"/>
    <property type="project" value="InterPro"/>
</dbReference>
<dbReference type="InterPro" id="IPR054180">
    <property type="entry name" value="H-NS-like_N"/>
</dbReference>
<dbReference type="SUPFAM" id="SSF81273">
    <property type="entry name" value="H-NS histone-like proteins"/>
    <property type="match status" value="2"/>
</dbReference>
<dbReference type="Gene3D" id="4.10.430.10">
    <property type="entry name" value="Histone-like protein H-NS, C-terminal domain"/>
    <property type="match status" value="1"/>
</dbReference>
<evidence type="ECO:0000313" key="10">
    <source>
        <dbReference type="EMBL" id="KMK15425.1"/>
    </source>
</evidence>
<dbReference type="GO" id="GO:0032993">
    <property type="term" value="C:protein-DNA complex"/>
    <property type="evidence" value="ECO:0007669"/>
    <property type="project" value="TreeGrafter"/>
</dbReference>
<dbReference type="RefSeq" id="WP_048278404.1">
    <property type="nucleotide sequence ID" value="NZ_LDZF01000004.1"/>
</dbReference>
<dbReference type="Proteomes" id="UP000036196">
    <property type="component" value="Unassembled WGS sequence"/>
</dbReference>
<dbReference type="PANTHER" id="PTHR38097:SF2">
    <property type="entry name" value="DNA-BINDING PROTEIN STPA"/>
    <property type="match status" value="1"/>
</dbReference>
<dbReference type="GO" id="GO:0000976">
    <property type="term" value="F:transcription cis-regulatory region binding"/>
    <property type="evidence" value="ECO:0007669"/>
    <property type="project" value="TreeGrafter"/>
</dbReference>
<dbReference type="InterPro" id="IPR027444">
    <property type="entry name" value="H-NS_C_dom"/>
</dbReference>
<reference evidence="10 11" key="1">
    <citation type="submission" date="2015-05" db="EMBL/GenBank/DDBJ databases">
        <title>Genome sequences of Pluralibacter gergoviae.</title>
        <authorList>
            <person name="Greninger A.L."/>
            <person name="Miller S."/>
        </authorList>
    </citation>
    <scope>NUCLEOTIDE SEQUENCE [LARGE SCALE GENOMIC DNA]</scope>
    <source>
        <strain evidence="10 11">JS81F13</strain>
    </source>
</reference>
<evidence type="ECO:0000256" key="3">
    <source>
        <dbReference type="ARBA" id="ARBA00022490"/>
    </source>
</evidence>
<dbReference type="GO" id="GO:0003681">
    <property type="term" value="F:bent DNA binding"/>
    <property type="evidence" value="ECO:0007669"/>
    <property type="project" value="TreeGrafter"/>
</dbReference>
<keyword evidence="7" id="KW-0175">Coiled coil</keyword>
<dbReference type="STRING" id="61647.LG71_09990"/>
<accession>A0A0J5LA04</accession>
<dbReference type="AlphaFoldDB" id="A0A0J5LA04"/>
<dbReference type="GO" id="GO:0003680">
    <property type="term" value="F:minor groove of adenine-thymine-rich DNA binding"/>
    <property type="evidence" value="ECO:0007669"/>
    <property type="project" value="TreeGrafter"/>
</dbReference>
<dbReference type="GO" id="GO:0030527">
    <property type="term" value="F:structural constituent of chromatin"/>
    <property type="evidence" value="ECO:0007669"/>
    <property type="project" value="InterPro"/>
</dbReference>
<evidence type="ECO:0000256" key="8">
    <source>
        <dbReference type="SAM" id="MobiDB-lite"/>
    </source>
</evidence>
<proteinExistence type="inferred from homology"/>
<feature type="domain" description="DNA-binding protein H-NS-like C-terminal" evidence="9">
    <location>
        <begin position="85"/>
        <end position="132"/>
    </location>
</feature>
<protein>
    <recommendedName>
        <fullName evidence="5">DNA-binding protein</fullName>
    </recommendedName>
</protein>
<organism evidence="10 11">
    <name type="scientific">Pluralibacter gergoviae</name>
    <name type="common">Enterobacter gergoviae</name>
    <dbReference type="NCBI Taxonomy" id="61647"/>
    <lineage>
        <taxon>Bacteria</taxon>
        <taxon>Pseudomonadati</taxon>
        <taxon>Pseudomonadota</taxon>
        <taxon>Gammaproteobacteria</taxon>
        <taxon>Enterobacterales</taxon>
        <taxon>Enterobacteriaceae</taxon>
        <taxon>Pluralibacter</taxon>
    </lineage>
</organism>
<dbReference type="FunFam" id="4.10.430.10:FF:000001">
    <property type="entry name" value="DNA-binding protein"/>
    <property type="match status" value="1"/>
</dbReference>
<keyword evidence="11" id="KW-1185">Reference proteome</keyword>
<comment type="caution">
    <text evidence="10">The sequence shown here is derived from an EMBL/GenBank/DDBJ whole genome shotgun (WGS) entry which is preliminary data.</text>
</comment>
<dbReference type="GO" id="GO:0005829">
    <property type="term" value="C:cytosol"/>
    <property type="evidence" value="ECO:0007669"/>
    <property type="project" value="TreeGrafter"/>
</dbReference>
<dbReference type="Gene3D" id="1.10.287.1050">
    <property type="entry name" value="H-NS histone-like proteins"/>
    <property type="match status" value="1"/>
</dbReference>
<dbReference type="Pfam" id="PF00816">
    <property type="entry name" value="Histone_HNS"/>
    <property type="match status" value="1"/>
</dbReference>
<evidence type="ECO:0000259" key="9">
    <source>
        <dbReference type="SMART" id="SM00528"/>
    </source>
</evidence>
<dbReference type="PANTHER" id="PTHR38097">
    <property type="match status" value="1"/>
</dbReference>
<comment type="subcellular location">
    <subcellularLocation>
        <location evidence="1">Cytoplasm</location>
        <location evidence="1">Nucleoid</location>
    </subcellularLocation>
</comment>
<dbReference type="InterPro" id="IPR037150">
    <property type="entry name" value="H-NS_C_dom_sf"/>
</dbReference>
<sequence>MSLMLQKLNNMRTLRAATREFSTDVLEEMLEKLRNVTEEKRAEEAEAREAEARKREKINELIELMQADGITPNELLVSGGAKGAPRKRAARPAKYRYTDANGYEHTWTGQGRTPKPIAEAIAGGKSLDDFLI</sequence>
<evidence type="ECO:0000256" key="1">
    <source>
        <dbReference type="ARBA" id="ARBA00004453"/>
    </source>
</evidence>
<dbReference type="InterPro" id="IPR001801">
    <property type="entry name" value="Histone_HNS"/>
</dbReference>
<keyword evidence="4 5" id="KW-0238">DNA-binding</keyword>
<dbReference type="SMART" id="SM00528">
    <property type="entry name" value="HNS"/>
    <property type="match status" value="1"/>
</dbReference>
<evidence type="ECO:0000256" key="7">
    <source>
        <dbReference type="SAM" id="Coils"/>
    </source>
</evidence>
<dbReference type="PIRSF" id="PIRSF002096">
    <property type="entry name" value="HnS"/>
    <property type="match status" value="1"/>
</dbReference>
<evidence type="ECO:0000256" key="5">
    <source>
        <dbReference type="PIRNR" id="PIRNR002096"/>
    </source>
</evidence>
<dbReference type="GO" id="GO:0009295">
    <property type="term" value="C:nucleoid"/>
    <property type="evidence" value="ECO:0007669"/>
    <property type="project" value="UniProtKB-SubCell"/>
</dbReference>
<gene>
    <name evidence="10" type="ORF">ABW06_05490</name>
</gene>
<evidence type="ECO:0000313" key="11">
    <source>
        <dbReference type="Proteomes" id="UP000036196"/>
    </source>
</evidence>
<name>A0A0J5LA04_PLUGE</name>
<dbReference type="PATRIC" id="fig|61647.15.peg.3941"/>
<dbReference type="Pfam" id="PF22470">
    <property type="entry name" value="Histone_HNS_N"/>
    <property type="match status" value="1"/>
</dbReference>
<keyword evidence="3" id="KW-0963">Cytoplasm</keyword>
<dbReference type="eggNOG" id="COG2916">
    <property type="taxonomic scope" value="Bacteria"/>
</dbReference>
<dbReference type="GO" id="GO:0001217">
    <property type="term" value="F:DNA-binding transcription repressor activity"/>
    <property type="evidence" value="ECO:0007669"/>
    <property type="project" value="TreeGrafter"/>
</dbReference>
<feature type="coiled-coil region" evidence="7">
    <location>
        <begin position="19"/>
        <end position="67"/>
    </location>
</feature>
<feature type="compositionally biased region" description="Basic residues" evidence="8">
    <location>
        <begin position="84"/>
        <end position="93"/>
    </location>
</feature>
<comment type="similarity">
    <text evidence="2 5">Belongs to the histone-like protein H-NS family.</text>
</comment>
<dbReference type="EMBL" id="LDZF01000004">
    <property type="protein sequence ID" value="KMK15425.1"/>
    <property type="molecule type" value="Genomic_DNA"/>
</dbReference>
<evidence type="ECO:0000256" key="6">
    <source>
        <dbReference type="PIRSR" id="PIRSR002096-1"/>
    </source>
</evidence>